<sequence>MLRSAADRQCVWQPHFRSYHFTPIEEFNMTYSQDLEPAAARVSTALRKLATAASGHLGSDCYIHAELGRVLLADCGFQALRVVGFAAWRVGEGNGDVIAHAPYVKGYLPAGVKGFAYHAWLDCSGFIVDFTTYQLRHKAQELDAMDGGHTTVNWCPAFLLLPKNSIRSYKEVAATLHPGVAYYEARPELERALRTQFTLDPQDVHAARVILANPGMTVLGPNGMARRIDQ</sequence>
<dbReference type="EMBL" id="BLJN01000001">
    <property type="protein sequence ID" value="GFE79172.1"/>
    <property type="molecule type" value="Genomic_DNA"/>
</dbReference>
<protein>
    <submittedName>
        <fullName evidence="1">Uncharacterized protein</fullName>
    </submittedName>
</protein>
<evidence type="ECO:0000313" key="1">
    <source>
        <dbReference type="EMBL" id="GFE79172.1"/>
    </source>
</evidence>
<reference evidence="2" key="1">
    <citation type="submission" date="2020-01" db="EMBL/GenBank/DDBJ databases">
        <title>'Steroidobacter agaridevorans' sp. nov., agar-degrading bacteria isolated from rhizosphere soils.</title>
        <authorList>
            <person name="Ikenaga M."/>
            <person name="Kataoka M."/>
            <person name="Murouchi A."/>
            <person name="Katsuragi S."/>
            <person name="Sakai M."/>
        </authorList>
    </citation>
    <scope>NUCLEOTIDE SEQUENCE [LARGE SCALE GENOMIC DNA]</scope>
    <source>
        <strain evidence="2">YU21-B</strain>
    </source>
</reference>
<gene>
    <name evidence="1" type="ORF">GCM10011487_11720</name>
</gene>
<dbReference type="Proteomes" id="UP000445000">
    <property type="component" value="Unassembled WGS sequence"/>
</dbReference>
<proteinExistence type="predicted"/>
<keyword evidence="2" id="KW-1185">Reference proteome</keyword>
<dbReference type="InterPro" id="IPR023107">
    <property type="entry name" value="Atu2299-like_dom_sf"/>
</dbReference>
<accession>A0A829Y9B2</accession>
<dbReference type="AlphaFoldDB" id="A0A829Y9B2"/>
<comment type="caution">
    <text evidence="1">The sequence shown here is derived from an EMBL/GenBank/DDBJ whole genome shotgun (WGS) entry which is preliminary data.</text>
</comment>
<evidence type="ECO:0000313" key="2">
    <source>
        <dbReference type="Proteomes" id="UP000445000"/>
    </source>
</evidence>
<dbReference type="Gene3D" id="3.10.550.10">
    <property type="entry name" value="Hypothetical protein Atu2299"/>
    <property type="match status" value="1"/>
</dbReference>
<organism evidence="1 2">
    <name type="scientific">Steroidobacter agaridevorans</name>
    <dbReference type="NCBI Taxonomy" id="2695856"/>
    <lineage>
        <taxon>Bacteria</taxon>
        <taxon>Pseudomonadati</taxon>
        <taxon>Pseudomonadota</taxon>
        <taxon>Gammaproteobacteria</taxon>
        <taxon>Steroidobacterales</taxon>
        <taxon>Steroidobacteraceae</taxon>
        <taxon>Steroidobacter</taxon>
    </lineage>
</organism>
<name>A0A829Y9B2_9GAMM</name>